<evidence type="ECO:0000313" key="1">
    <source>
        <dbReference type="EMBL" id="QNH97049.1"/>
    </source>
</evidence>
<dbReference type="KEGG" id="cans:GP473_08550"/>
<dbReference type="RefSeq" id="WP_185770788.1">
    <property type="nucleotide sequence ID" value="NZ_CP046883.1"/>
</dbReference>
<dbReference type="AlphaFoldDB" id="A0A7G7YRC9"/>
<keyword evidence="1" id="KW-0378">Hydrolase</keyword>
<proteinExistence type="predicted"/>
<dbReference type="Proteomes" id="UP000515275">
    <property type="component" value="Chromosome"/>
</dbReference>
<dbReference type="GO" id="GO:0004519">
    <property type="term" value="F:endonuclease activity"/>
    <property type="evidence" value="ECO:0007669"/>
    <property type="project" value="UniProtKB-KW"/>
</dbReference>
<keyword evidence="1" id="KW-0255">Endonuclease</keyword>
<accession>A0A7G7YRC9</accession>
<organism evidence="1 2">
    <name type="scientific">Corynebacterium anserum</name>
    <dbReference type="NCBI Taxonomy" id="2684406"/>
    <lineage>
        <taxon>Bacteria</taxon>
        <taxon>Bacillati</taxon>
        <taxon>Actinomycetota</taxon>
        <taxon>Actinomycetes</taxon>
        <taxon>Mycobacteriales</taxon>
        <taxon>Corynebacteriaceae</taxon>
        <taxon>Corynebacterium</taxon>
    </lineage>
</organism>
<protein>
    <submittedName>
        <fullName evidence="1">Restriction endonuclease</fullName>
    </submittedName>
</protein>
<keyword evidence="2" id="KW-1185">Reference proteome</keyword>
<reference evidence="1 2" key="1">
    <citation type="submission" date="2019-12" db="EMBL/GenBank/DDBJ databases">
        <title>Corynebacterium sp. nov., isolated from feces of the Anser Albifrons in China.</title>
        <authorList>
            <person name="Liu Q."/>
        </authorList>
    </citation>
    <scope>NUCLEOTIDE SEQUENCE [LARGE SCALE GENOMIC DNA]</scope>
    <source>
        <strain evidence="1 2">23H37-10</strain>
    </source>
</reference>
<evidence type="ECO:0000313" key="2">
    <source>
        <dbReference type="Proteomes" id="UP000515275"/>
    </source>
</evidence>
<sequence>MVEPKGEQLKNDDSRRKLKLGRKWSPLAGDKFRYYMVFQDGVTPLEGALNRSQFFSLLK</sequence>
<name>A0A7G7YRC9_9CORY</name>
<gene>
    <name evidence="1" type="ORF">GP473_08550</name>
</gene>
<keyword evidence="1" id="KW-0540">Nuclease</keyword>
<dbReference type="EMBL" id="CP046883">
    <property type="protein sequence ID" value="QNH97049.1"/>
    <property type="molecule type" value="Genomic_DNA"/>
</dbReference>